<dbReference type="EMBL" id="JAFCMP010000027">
    <property type="protein sequence ID" value="KAG5190833.1"/>
    <property type="molecule type" value="Genomic_DNA"/>
</dbReference>
<feature type="non-terminal residue" evidence="2">
    <location>
        <position position="270"/>
    </location>
</feature>
<proteinExistence type="predicted"/>
<feature type="region of interest" description="Disordered" evidence="1">
    <location>
        <begin position="1"/>
        <end position="30"/>
    </location>
</feature>
<protein>
    <recommendedName>
        <fullName evidence="4">SET domain-containing protein</fullName>
    </recommendedName>
</protein>
<evidence type="ECO:0000313" key="2">
    <source>
        <dbReference type="EMBL" id="KAG5190833.1"/>
    </source>
</evidence>
<dbReference type="Proteomes" id="UP000664859">
    <property type="component" value="Unassembled WGS sequence"/>
</dbReference>
<comment type="caution">
    <text evidence="2">The sequence shown here is derived from an EMBL/GenBank/DDBJ whole genome shotgun (WGS) entry which is preliminary data.</text>
</comment>
<evidence type="ECO:0000313" key="3">
    <source>
        <dbReference type="Proteomes" id="UP000664859"/>
    </source>
</evidence>
<organism evidence="2 3">
    <name type="scientific">Tribonema minus</name>
    <dbReference type="NCBI Taxonomy" id="303371"/>
    <lineage>
        <taxon>Eukaryota</taxon>
        <taxon>Sar</taxon>
        <taxon>Stramenopiles</taxon>
        <taxon>Ochrophyta</taxon>
        <taxon>PX clade</taxon>
        <taxon>Xanthophyceae</taxon>
        <taxon>Tribonematales</taxon>
        <taxon>Tribonemataceae</taxon>
        <taxon>Tribonema</taxon>
    </lineage>
</organism>
<gene>
    <name evidence="2" type="ORF">JKP88DRAFT_352526</name>
</gene>
<keyword evidence="3" id="KW-1185">Reference proteome</keyword>
<sequence length="270" mass="27670">APEVSPPQEQQSQEQQNCDAHQAPSSDQLQLEDPDADLLGEHVHAAPSAVAVGELGAFARRALPPLFCIPYVGLVIPARRGDQRVYAVNALVIDEITATLRAARAADASAFAVDASPAAVLAAGARTEWTLGARVNEAPPGTPPNCVFITNVAGTDAQYRAAAAAGGSGGVPVAAALYVTTRAVAAGEELLGFYGNAAGYARPYALYADALSSEEGDAHAREQQRSADAAYAHITDARVFSQIGFLRRIAVPTAAAAREAADGTSAAAAP</sequence>
<evidence type="ECO:0008006" key="4">
    <source>
        <dbReference type="Google" id="ProtNLM"/>
    </source>
</evidence>
<evidence type="ECO:0000256" key="1">
    <source>
        <dbReference type="SAM" id="MobiDB-lite"/>
    </source>
</evidence>
<reference evidence="2" key="1">
    <citation type="submission" date="2021-02" db="EMBL/GenBank/DDBJ databases">
        <title>First Annotated Genome of the Yellow-green Alga Tribonema minus.</title>
        <authorList>
            <person name="Mahan K.M."/>
        </authorList>
    </citation>
    <scope>NUCLEOTIDE SEQUENCE</scope>
    <source>
        <strain evidence="2">UTEX B ZZ1240</strain>
    </source>
</reference>
<name>A0A835ZKW9_9STRA</name>
<accession>A0A835ZKW9</accession>
<dbReference type="AlphaFoldDB" id="A0A835ZKW9"/>
<feature type="compositionally biased region" description="Polar residues" evidence="1">
    <location>
        <begin position="17"/>
        <end position="29"/>
    </location>
</feature>
<feature type="compositionally biased region" description="Low complexity" evidence="1">
    <location>
        <begin position="1"/>
        <end position="16"/>
    </location>
</feature>